<evidence type="ECO:0000313" key="2">
    <source>
        <dbReference type="Proteomes" id="UP001464555"/>
    </source>
</evidence>
<dbReference type="NCBIfam" id="TIGR01509">
    <property type="entry name" value="HAD-SF-IA-v3"/>
    <property type="match status" value="1"/>
</dbReference>
<name>A0ABU9HYF9_9FLAO</name>
<dbReference type="InterPro" id="IPR023214">
    <property type="entry name" value="HAD_sf"/>
</dbReference>
<dbReference type="InterPro" id="IPR041492">
    <property type="entry name" value="HAD_2"/>
</dbReference>
<dbReference type="SFLD" id="SFLDS00003">
    <property type="entry name" value="Haloacid_Dehalogenase"/>
    <property type="match status" value="1"/>
</dbReference>
<dbReference type="PANTHER" id="PTHR18901:SF38">
    <property type="entry name" value="PSEUDOURIDINE-5'-PHOSPHATASE"/>
    <property type="match status" value="1"/>
</dbReference>
<gene>
    <name evidence="1" type="ORF">AAEO56_09945</name>
</gene>
<dbReference type="Gene3D" id="1.10.150.240">
    <property type="entry name" value="Putative phosphatase, domain 2"/>
    <property type="match status" value="1"/>
</dbReference>
<dbReference type="InterPro" id="IPR036412">
    <property type="entry name" value="HAD-like_sf"/>
</dbReference>
<accession>A0ABU9HYF9</accession>
<evidence type="ECO:0000313" key="1">
    <source>
        <dbReference type="EMBL" id="MEL1244582.1"/>
    </source>
</evidence>
<sequence length="228" mass="25582">MKCYEKSVIFDMDGVVVNTEPIGYGANQKMYKALGITVPDDVYATFIGNSDKNIIQKLKDLYPIEKTHEELLEEKYKYYFEAFDKAEDLALLPGVKDLIVNLHTNGMKLLLASSASKRKIEKVFTRFGLHPYFDATISGEDFEFSKPNPAIFLEAVERSGFTKEECVIIEDSTNGIKAAKAAGVYCIGYKSEHSMGQDTSLADKVITDLRKLDFEKIQKLAPQPPKGE</sequence>
<dbReference type="PANTHER" id="PTHR18901">
    <property type="entry name" value="2-DEOXYGLUCOSE-6-PHOSPHATE PHOSPHATASE 2"/>
    <property type="match status" value="1"/>
</dbReference>
<reference evidence="1 2" key="1">
    <citation type="submission" date="2024-04" db="EMBL/GenBank/DDBJ databases">
        <title>Flavobacterium sp. DGU11 16S ribosomal RNA gene Genome sequencing and assembly.</title>
        <authorList>
            <person name="Park S."/>
        </authorList>
    </citation>
    <scope>NUCLEOTIDE SEQUENCE [LARGE SCALE GENOMIC DNA]</scope>
    <source>
        <strain evidence="1 2">DGU11</strain>
    </source>
</reference>
<dbReference type="Gene3D" id="3.40.50.1000">
    <property type="entry name" value="HAD superfamily/HAD-like"/>
    <property type="match status" value="1"/>
</dbReference>
<dbReference type="SFLD" id="SFLDG01129">
    <property type="entry name" value="C1.5:_HAD__Beta-PGM__Phosphata"/>
    <property type="match status" value="1"/>
</dbReference>
<comment type="caution">
    <text evidence="1">The sequence shown here is derived from an EMBL/GenBank/DDBJ whole genome shotgun (WGS) entry which is preliminary data.</text>
</comment>
<dbReference type="InterPro" id="IPR006439">
    <property type="entry name" value="HAD-SF_hydro_IA"/>
</dbReference>
<proteinExistence type="predicted"/>
<dbReference type="NCBIfam" id="TIGR01549">
    <property type="entry name" value="HAD-SF-IA-v1"/>
    <property type="match status" value="1"/>
</dbReference>
<dbReference type="InterPro" id="IPR023198">
    <property type="entry name" value="PGP-like_dom2"/>
</dbReference>
<dbReference type="RefSeq" id="WP_341696963.1">
    <property type="nucleotide sequence ID" value="NZ_JBBYHR010000004.1"/>
</dbReference>
<keyword evidence="2" id="KW-1185">Reference proteome</keyword>
<dbReference type="EMBL" id="JBBYHR010000004">
    <property type="protein sequence ID" value="MEL1244582.1"/>
    <property type="molecule type" value="Genomic_DNA"/>
</dbReference>
<dbReference type="SFLD" id="SFLDG01135">
    <property type="entry name" value="C1.5.6:_HAD__Beta-PGM__Phospha"/>
    <property type="match status" value="1"/>
</dbReference>
<protein>
    <submittedName>
        <fullName evidence="1">HAD family phosphatase</fullName>
    </submittedName>
</protein>
<dbReference type="Proteomes" id="UP001464555">
    <property type="component" value="Unassembled WGS sequence"/>
</dbReference>
<organism evidence="1 2">
    <name type="scientific">Flavobacterium arundinis</name>
    <dbReference type="NCBI Taxonomy" id="3139143"/>
    <lineage>
        <taxon>Bacteria</taxon>
        <taxon>Pseudomonadati</taxon>
        <taxon>Bacteroidota</taxon>
        <taxon>Flavobacteriia</taxon>
        <taxon>Flavobacteriales</taxon>
        <taxon>Flavobacteriaceae</taxon>
        <taxon>Flavobacterium</taxon>
    </lineage>
</organism>
<dbReference type="PRINTS" id="PR00413">
    <property type="entry name" value="HADHALOGNASE"/>
</dbReference>
<dbReference type="Pfam" id="PF13419">
    <property type="entry name" value="HAD_2"/>
    <property type="match status" value="1"/>
</dbReference>
<dbReference type="SUPFAM" id="SSF56784">
    <property type="entry name" value="HAD-like"/>
    <property type="match status" value="1"/>
</dbReference>